<dbReference type="AlphaFoldDB" id="A0A8S4N8I9"/>
<proteinExistence type="predicted"/>
<dbReference type="EMBL" id="CAIIXF020000002">
    <property type="protein sequence ID" value="CAH1777044.1"/>
    <property type="molecule type" value="Genomic_DNA"/>
</dbReference>
<organism evidence="1 2">
    <name type="scientific">Owenia fusiformis</name>
    <name type="common">Polychaete worm</name>
    <dbReference type="NCBI Taxonomy" id="6347"/>
    <lineage>
        <taxon>Eukaryota</taxon>
        <taxon>Metazoa</taxon>
        <taxon>Spiralia</taxon>
        <taxon>Lophotrochozoa</taxon>
        <taxon>Annelida</taxon>
        <taxon>Polychaeta</taxon>
        <taxon>Sedentaria</taxon>
        <taxon>Canalipalpata</taxon>
        <taxon>Sabellida</taxon>
        <taxon>Oweniida</taxon>
        <taxon>Oweniidae</taxon>
        <taxon>Owenia</taxon>
    </lineage>
</organism>
<gene>
    <name evidence="1" type="ORF">OFUS_LOCUS4155</name>
</gene>
<sequence length="108" mass="11961">CPGQVNCSDKHECMIVEMAPKLLESEGLMLAKALVDPRNPYVPLKVANLSNEPQTLYVNMLVGLGEMLESRFVSQVDVGSLYNGEEEDVRDSFNLLASTEDEVRDSLN</sequence>
<comment type="caution">
    <text evidence="1">The sequence shown here is derived from an EMBL/GenBank/DDBJ whole genome shotgun (WGS) entry which is preliminary data.</text>
</comment>
<feature type="non-terminal residue" evidence="1">
    <location>
        <position position="1"/>
    </location>
</feature>
<feature type="non-terminal residue" evidence="1">
    <location>
        <position position="108"/>
    </location>
</feature>
<protein>
    <submittedName>
        <fullName evidence="1">Uncharacterized protein</fullName>
    </submittedName>
</protein>
<evidence type="ECO:0000313" key="2">
    <source>
        <dbReference type="Proteomes" id="UP000749559"/>
    </source>
</evidence>
<dbReference type="Proteomes" id="UP000749559">
    <property type="component" value="Unassembled WGS sequence"/>
</dbReference>
<keyword evidence="2" id="KW-1185">Reference proteome</keyword>
<accession>A0A8S4N8I9</accession>
<evidence type="ECO:0000313" key="1">
    <source>
        <dbReference type="EMBL" id="CAH1777044.1"/>
    </source>
</evidence>
<name>A0A8S4N8I9_OWEFU</name>
<reference evidence="1" key="1">
    <citation type="submission" date="2022-03" db="EMBL/GenBank/DDBJ databases">
        <authorList>
            <person name="Martin C."/>
        </authorList>
    </citation>
    <scope>NUCLEOTIDE SEQUENCE</scope>
</reference>